<dbReference type="SMART" id="SM00849">
    <property type="entry name" value="Lactamase_B"/>
    <property type="match status" value="1"/>
</dbReference>
<dbReference type="PANTHER" id="PTHR42663">
    <property type="entry name" value="HYDROLASE C777.06C-RELATED-RELATED"/>
    <property type="match status" value="1"/>
</dbReference>
<dbReference type="AlphaFoldDB" id="A0A7C1FXH2"/>
<dbReference type="InterPro" id="IPR001279">
    <property type="entry name" value="Metallo-B-lactamas"/>
</dbReference>
<dbReference type="Gene3D" id="3.60.15.10">
    <property type="entry name" value="Ribonuclease Z/Hydroxyacylglutathione hydrolase-like"/>
    <property type="match status" value="1"/>
</dbReference>
<dbReference type="PANTHER" id="PTHR42663:SF6">
    <property type="entry name" value="HYDROLASE C777.06C-RELATED"/>
    <property type="match status" value="1"/>
</dbReference>
<dbReference type="Pfam" id="PF12706">
    <property type="entry name" value="Lactamase_B_2"/>
    <property type="match status" value="1"/>
</dbReference>
<dbReference type="InterPro" id="IPR036866">
    <property type="entry name" value="RibonucZ/Hydroxyglut_hydro"/>
</dbReference>
<organism evidence="2">
    <name type="scientific">Thermomicrobium roseum</name>
    <dbReference type="NCBI Taxonomy" id="500"/>
    <lineage>
        <taxon>Bacteria</taxon>
        <taxon>Pseudomonadati</taxon>
        <taxon>Thermomicrobiota</taxon>
        <taxon>Thermomicrobia</taxon>
        <taxon>Thermomicrobiales</taxon>
        <taxon>Thermomicrobiaceae</taxon>
        <taxon>Thermomicrobium</taxon>
    </lineage>
</organism>
<name>A0A7C1FXH2_THERO</name>
<protein>
    <submittedName>
        <fullName evidence="2">MBL fold metallo-hydrolase</fullName>
    </submittedName>
</protein>
<evidence type="ECO:0000313" key="2">
    <source>
        <dbReference type="EMBL" id="HEF65694.1"/>
    </source>
</evidence>
<dbReference type="SUPFAM" id="SSF56281">
    <property type="entry name" value="Metallo-hydrolase/oxidoreductase"/>
    <property type="match status" value="1"/>
</dbReference>
<keyword evidence="2" id="KW-0378">Hydrolase</keyword>
<accession>A0A7C1FXH2</accession>
<reference evidence="2" key="1">
    <citation type="journal article" date="2020" name="mSystems">
        <title>Genome- and Community-Level Interaction Insights into Carbon Utilization and Element Cycling Functions of Hydrothermarchaeota in Hydrothermal Sediment.</title>
        <authorList>
            <person name="Zhou Z."/>
            <person name="Liu Y."/>
            <person name="Xu W."/>
            <person name="Pan J."/>
            <person name="Luo Z.H."/>
            <person name="Li M."/>
        </authorList>
    </citation>
    <scope>NUCLEOTIDE SEQUENCE [LARGE SCALE GENOMIC DNA]</scope>
    <source>
        <strain evidence="2">SpSt-222</strain>
    </source>
</reference>
<sequence>MTVLGLTFLGTGTSNGIPVIGCHCHACTSVDPRDRRTRCSAVLHLGERNILIDTAPELRLQALACGLTRVDAVLFTHAHADHVGGFDDLRQFNYLAQAPLPVYADPKTARELRTRFGYAFSDPLPFYGGKPDLRLHEFDGPFELFGYPIIPVPVLHGGWTVYGFRCGPLAYVTDAKTIPPASLALLRGVEVLVLNALRDRPHPTHLSLAEALAIVEELRPRQTYLTHVSHEVVHAQWSERLPDGVFLAYDGLRVWV</sequence>
<dbReference type="EMBL" id="DSJL01000011">
    <property type="protein sequence ID" value="HEF65694.1"/>
    <property type="molecule type" value="Genomic_DNA"/>
</dbReference>
<proteinExistence type="predicted"/>
<evidence type="ECO:0000259" key="1">
    <source>
        <dbReference type="SMART" id="SM00849"/>
    </source>
</evidence>
<dbReference type="GO" id="GO:0016787">
    <property type="term" value="F:hydrolase activity"/>
    <property type="evidence" value="ECO:0007669"/>
    <property type="project" value="UniProtKB-KW"/>
</dbReference>
<dbReference type="CDD" id="cd16279">
    <property type="entry name" value="metallo-hydrolase-like_MBL-fold"/>
    <property type="match status" value="1"/>
</dbReference>
<gene>
    <name evidence="2" type="ORF">ENP47_08875</name>
</gene>
<comment type="caution">
    <text evidence="2">The sequence shown here is derived from an EMBL/GenBank/DDBJ whole genome shotgun (WGS) entry which is preliminary data.</text>
</comment>
<feature type="domain" description="Metallo-beta-lactamase" evidence="1">
    <location>
        <begin position="36"/>
        <end position="227"/>
    </location>
</feature>